<dbReference type="EMBL" id="FRAW01000009">
    <property type="protein sequence ID" value="SHK53840.1"/>
    <property type="molecule type" value="Genomic_DNA"/>
</dbReference>
<accession>A0A1M6TA15</accession>
<protein>
    <submittedName>
        <fullName evidence="1">Uncharacterized protein</fullName>
    </submittedName>
</protein>
<proteinExistence type="predicted"/>
<gene>
    <name evidence="1" type="ORF">SAMN05720469_10943</name>
</gene>
<sequence length="68" mass="7502">MAYYCKKCGLSYDAWTIANSGCSKGGKHDPYRGMQTGPKYVCAKCGFSYDFWTIANGNCSRGGKHEVM</sequence>
<dbReference type="AlphaFoldDB" id="A0A1M6TA15"/>
<organism evidence="1 2">
    <name type="scientific">Fibrobacter intestinalis</name>
    <dbReference type="NCBI Taxonomy" id="28122"/>
    <lineage>
        <taxon>Bacteria</taxon>
        <taxon>Pseudomonadati</taxon>
        <taxon>Fibrobacterota</taxon>
        <taxon>Fibrobacteria</taxon>
        <taxon>Fibrobacterales</taxon>
        <taxon>Fibrobacteraceae</taxon>
        <taxon>Fibrobacter</taxon>
    </lineage>
</organism>
<reference evidence="2" key="1">
    <citation type="submission" date="2016-11" db="EMBL/GenBank/DDBJ databases">
        <authorList>
            <person name="Varghese N."/>
            <person name="Submissions S."/>
        </authorList>
    </citation>
    <scope>NUCLEOTIDE SEQUENCE [LARGE SCALE GENOMIC DNA]</scope>
    <source>
        <strain evidence="2">UWOS</strain>
    </source>
</reference>
<name>A0A1M6TA15_9BACT</name>
<keyword evidence="2" id="KW-1185">Reference proteome</keyword>
<evidence type="ECO:0000313" key="1">
    <source>
        <dbReference type="EMBL" id="SHK53840.1"/>
    </source>
</evidence>
<dbReference type="Proteomes" id="UP000184275">
    <property type="component" value="Unassembled WGS sequence"/>
</dbReference>
<evidence type="ECO:0000313" key="2">
    <source>
        <dbReference type="Proteomes" id="UP000184275"/>
    </source>
</evidence>